<dbReference type="PANTHER" id="PTHR35306:SF1">
    <property type="entry name" value="VQ DOMAIN-CONTAINING PROTEIN"/>
    <property type="match status" value="1"/>
</dbReference>
<proteinExistence type="predicted"/>
<reference evidence="2" key="1">
    <citation type="journal article" date="2023" name="Nat. Commun.">
        <title>Diploid and tetraploid genomes of Acorus and the evolution of monocots.</title>
        <authorList>
            <person name="Ma L."/>
            <person name="Liu K.W."/>
            <person name="Li Z."/>
            <person name="Hsiao Y.Y."/>
            <person name="Qi Y."/>
            <person name="Fu T."/>
            <person name="Tang G.D."/>
            <person name="Zhang D."/>
            <person name="Sun W.H."/>
            <person name="Liu D.K."/>
            <person name="Li Y."/>
            <person name="Chen G.Z."/>
            <person name="Liu X.D."/>
            <person name="Liao X.Y."/>
            <person name="Jiang Y.T."/>
            <person name="Yu X."/>
            <person name="Hao Y."/>
            <person name="Huang J."/>
            <person name="Zhao X.W."/>
            <person name="Ke S."/>
            <person name="Chen Y.Y."/>
            <person name="Wu W.L."/>
            <person name="Hsu J.L."/>
            <person name="Lin Y.F."/>
            <person name="Huang M.D."/>
            <person name="Li C.Y."/>
            <person name="Huang L."/>
            <person name="Wang Z.W."/>
            <person name="Zhao X."/>
            <person name="Zhong W.Y."/>
            <person name="Peng D.H."/>
            <person name="Ahmad S."/>
            <person name="Lan S."/>
            <person name="Zhang J.S."/>
            <person name="Tsai W.C."/>
            <person name="Van de Peer Y."/>
            <person name="Liu Z.J."/>
        </authorList>
    </citation>
    <scope>NUCLEOTIDE SEQUENCE</scope>
    <source>
        <strain evidence="2">SCP</strain>
    </source>
</reference>
<accession>A0AAV9BQC6</accession>
<comment type="caution">
    <text evidence="2">The sequence shown here is derived from an EMBL/GenBank/DDBJ whole genome shotgun (WGS) entry which is preliminary data.</text>
</comment>
<protein>
    <submittedName>
        <fullName evidence="2">Uncharacterized protein</fullName>
    </submittedName>
</protein>
<dbReference type="PANTHER" id="PTHR35306">
    <property type="entry name" value="BNAA03G57290D PROTEIN"/>
    <property type="match status" value="1"/>
</dbReference>
<dbReference type="Pfam" id="PF15365">
    <property type="entry name" value="PNRC"/>
    <property type="match status" value="1"/>
</dbReference>
<feature type="compositionally biased region" description="Gly residues" evidence="1">
    <location>
        <begin position="81"/>
        <end position="92"/>
    </location>
</feature>
<gene>
    <name evidence="2" type="ORF">QJS04_geneDACA023426</name>
</gene>
<evidence type="ECO:0000313" key="3">
    <source>
        <dbReference type="Proteomes" id="UP001179952"/>
    </source>
</evidence>
<evidence type="ECO:0000256" key="1">
    <source>
        <dbReference type="SAM" id="MobiDB-lite"/>
    </source>
</evidence>
<dbReference type="Proteomes" id="UP001179952">
    <property type="component" value="Unassembled WGS sequence"/>
</dbReference>
<reference evidence="2" key="2">
    <citation type="submission" date="2023-06" db="EMBL/GenBank/DDBJ databases">
        <authorList>
            <person name="Ma L."/>
            <person name="Liu K.-W."/>
            <person name="Li Z."/>
            <person name="Hsiao Y.-Y."/>
            <person name="Qi Y."/>
            <person name="Fu T."/>
            <person name="Tang G."/>
            <person name="Zhang D."/>
            <person name="Sun W.-H."/>
            <person name="Liu D.-K."/>
            <person name="Li Y."/>
            <person name="Chen G.-Z."/>
            <person name="Liu X.-D."/>
            <person name="Liao X.-Y."/>
            <person name="Jiang Y.-T."/>
            <person name="Yu X."/>
            <person name="Hao Y."/>
            <person name="Huang J."/>
            <person name="Zhao X.-W."/>
            <person name="Ke S."/>
            <person name="Chen Y.-Y."/>
            <person name="Wu W.-L."/>
            <person name="Hsu J.-L."/>
            <person name="Lin Y.-F."/>
            <person name="Huang M.-D."/>
            <person name="Li C.-Y."/>
            <person name="Huang L."/>
            <person name="Wang Z.-W."/>
            <person name="Zhao X."/>
            <person name="Zhong W.-Y."/>
            <person name="Peng D.-H."/>
            <person name="Ahmad S."/>
            <person name="Lan S."/>
            <person name="Zhang J.-S."/>
            <person name="Tsai W.-C."/>
            <person name="Van De Peer Y."/>
            <person name="Liu Z.-J."/>
        </authorList>
    </citation>
    <scope>NUCLEOTIDE SEQUENCE</scope>
    <source>
        <strain evidence="2">SCP</strain>
        <tissue evidence="2">Leaves</tissue>
    </source>
</reference>
<dbReference type="AlphaFoldDB" id="A0AAV9BQC6"/>
<sequence length="172" mass="18782">METLTVVSQHRNRYVRDDNIFDRFRSPPPPLKPSYMAPKHPAKTKARDLRSSEPPKKPKKSQLTPTVSKPPIKAAPLEGELGSGGGRPGGLWAGPAYSNSPPPSSLPMPKFSLRQKRSVSVGPPPSPEREIMVPHPLAKSAPASPTRDSESLDRTAATRDLRRILNLDVSDD</sequence>
<organism evidence="2 3">
    <name type="scientific">Acorus gramineus</name>
    <name type="common">Dwarf sweet flag</name>
    <dbReference type="NCBI Taxonomy" id="55184"/>
    <lineage>
        <taxon>Eukaryota</taxon>
        <taxon>Viridiplantae</taxon>
        <taxon>Streptophyta</taxon>
        <taxon>Embryophyta</taxon>
        <taxon>Tracheophyta</taxon>
        <taxon>Spermatophyta</taxon>
        <taxon>Magnoliopsida</taxon>
        <taxon>Liliopsida</taxon>
        <taxon>Acoraceae</taxon>
        <taxon>Acorus</taxon>
    </lineage>
</organism>
<dbReference type="EMBL" id="JAUJYN010000002">
    <property type="protein sequence ID" value="KAK1278566.1"/>
    <property type="molecule type" value="Genomic_DNA"/>
</dbReference>
<dbReference type="InterPro" id="IPR028322">
    <property type="entry name" value="PNRC-like_rgn"/>
</dbReference>
<dbReference type="GO" id="GO:0016071">
    <property type="term" value="P:mRNA metabolic process"/>
    <property type="evidence" value="ECO:0007669"/>
    <property type="project" value="UniProtKB-ARBA"/>
</dbReference>
<name>A0AAV9BQC6_ACOGR</name>
<feature type="region of interest" description="Disordered" evidence="1">
    <location>
        <begin position="18"/>
        <end position="159"/>
    </location>
</feature>
<feature type="compositionally biased region" description="Basic and acidic residues" evidence="1">
    <location>
        <begin position="45"/>
        <end position="56"/>
    </location>
</feature>
<evidence type="ECO:0000313" key="2">
    <source>
        <dbReference type="EMBL" id="KAK1278566.1"/>
    </source>
</evidence>
<keyword evidence="3" id="KW-1185">Reference proteome</keyword>
<feature type="compositionally biased region" description="Basic and acidic residues" evidence="1">
    <location>
        <begin position="147"/>
        <end position="159"/>
    </location>
</feature>